<dbReference type="InterPro" id="IPR014756">
    <property type="entry name" value="Ig_E-set"/>
</dbReference>
<reference evidence="2 3" key="1">
    <citation type="submission" date="2019-04" db="EMBL/GenBank/DDBJ databases">
        <title>Friends and foes A comparative genomics studyof 23 Aspergillus species from section Flavi.</title>
        <authorList>
            <consortium name="DOE Joint Genome Institute"/>
            <person name="Kjaerbolling I."/>
            <person name="Vesth T."/>
            <person name="Frisvad J.C."/>
            <person name="Nybo J.L."/>
            <person name="Theobald S."/>
            <person name="Kildgaard S."/>
            <person name="Isbrandt T."/>
            <person name="Kuo A."/>
            <person name="Sato A."/>
            <person name="Lyhne E.K."/>
            <person name="Kogle M.E."/>
            <person name="Wiebenga A."/>
            <person name="Kun R.S."/>
            <person name="Lubbers R.J."/>
            <person name="Makela M.R."/>
            <person name="Barry K."/>
            <person name="Chovatia M."/>
            <person name="Clum A."/>
            <person name="Daum C."/>
            <person name="Haridas S."/>
            <person name="He G."/>
            <person name="LaButti K."/>
            <person name="Lipzen A."/>
            <person name="Mondo S."/>
            <person name="Riley R."/>
            <person name="Salamov A."/>
            <person name="Simmons B.A."/>
            <person name="Magnuson J.K."/>
            <person name="Henrissat B."/>
            <person name="Mortensen U.H."/>
            <person name="Larsen T.O."/>
            <person name="Devries R.P."/>
            <person name="Grigoriev I.V."/>
            <person name="Machida M."/>
            <person name="Baker S.E."/>
            <person name="Andersen M.R."/>
        </authorList>
    </citation>
    <scope>NUCLEOTIDE SEQUENCE [LARGE SCALE GENOMIC DNA]</scope>
    <source>
        <strain evidence="2 3">CBS 763.97</strain>
    </source>
</reference>
<dbReference type="AlphaFoldDB" id="A0A5N6ZUN6"/>
<dbReference type="PROSITE" id="PS50022">
    <property type="entry name" value="FA58C_3"/>
    <property type="match status" value="1"/>
</dbReference>
<dbReference type="Proteomes" id="UP000326268">
    <property type="component" value="Unassembled WGS sequence"/>
</dbReference>
<protein>
    <submittedName>
        <fullName evidence="2">Galactose oxidase</fullName>
    </submittedName>
</protein>
<proteinExistence type="predicted"/>
<dbReference type="SUPFAM" id="SSF50965">
    <property type="entry name" value="Galactose oxidase, central domain"/>
    <property type="match status" value="1"/>
</dbReference>
<evidence type="ECO:0000259" key="1">
    <source>
        <dbReference type="PROSITE" id="PS50022"/>
    </source>
</evidence>
<name>A0A5N6ZUN6_9EURO</name>
<dbReference type="SUPFAM" id="SSF49785">
    <property type="entry name" value="Galactose-binding domain-like"/>
    <property type="match status" value="1"/>
</dbReference>
<dbReference type="GeneID" id="43655271"/>
<dbReference type="SMART" id="SM00612">
    <property type="entry name" value="Kelch"/>
    <property type="match status" value="3"/>
</dbReference>
<dbReference type="Pfam" id="PF00754">
    <property type="entry name" value="F5_F8_type_C"/>
    <property type="match status" value="1"/>
</dbReference>
<dbReference type="RefSeq" id="XP_031924415.1">
    <property type="nucleotide sequence ID" value="XM_032070825.1"/>
</dbReference>
<dbReference type="InterPro" id="IPR000421">
    <property type="entry name" value="FA58C"/>
</dbReference>
<dbReference type="Gene3D" id="2.60.40.10">
    <property type="entry name" value="Immunoglobulins"/>
    <property type="match status" value="1"/>
</dbReference>
<dbReference type="EMBL" id="ML737739">
    <property type="protein sequence ID" value="KAE8361334.1"/>
    <property type="molecule type" value="Genomic_DNA"/>
</dbReference>
<dbReference type="Gene3D" id="2.60.120.260">
    <property type="entry name" value="Galactose-binding domain-like"/>
    <property type="match status" value="1"/>
</dbReference>
<gene>
    <name evidence="2" type="ORF">BDV27DRAFT_147901</name>
</gene>
<dbReference type="InterPro" id="IPR013783">
    <property type="entry name" value="Ig-like_fold"/>
</dbReference>
<dbReference type="OrthoDB" id="2019572at2759"/>
<dbReference type="CDD" id="cd02851">
    <property type="entry name" value="E_set_GO_C"/>
    <property type="match status" value="1"/>
</dbReference>
<dbReference type="SUPFAM" id="SSF81296">
    <property type="entry name" value="E set domains"/>
    <property type="match status" value="1"/>
</dbReference>
<dbReference type="UniPathway" id="UPA00280"/>
<dbReference type="InterPro" id="IPR008979">
    <property type="entry name" value="Galactose-bd-like_sf"/>
</dbReference>
<dbReference type="InterPro" id="IPR037293">
    <property type="entry name" value="Gal_Oxidase_central_sf"/>
</dbReference>
<keyword evidence="3" id="KW-1185">Reference proteome</keyword>
<dbReference type="InterPro" id="IPR006652">
    <property type="entry name" value="Kelch_1"/>
</dbReference>
<dbReference type="Pfam" id="PF01344">
    <property type="entry name" value="Kelch_1"/>
    <property type="match status" value="1"/>
</dbReference>
<dbReference type="PANTHER" id="PTHR32208:SF68">
    <property type="entry name" value="GALACTOSE OXIDASE"/>
    <property type="match status" value="1"/>
</dbReference>
<dbReference type="InterPro" id="IPR011043">
    <property type="entry name" value="Gal_Oxase/kelch_b-propeller"/>
</dbReference>
<dbReference type="InterPro" id="IPR015202">
    <property type="entry name" value="GO-like_E_set"/>
</dbReference>
<accession>A0A5N6ZUN6</accession>
<dbReference type="PANTHER" id="PTHR32208">
    <property type="entry name" value="SECRETED PROTEIN-RELATED"/>
    <property type="match status" value="1"/>
</dbReference>
<evidence type="ECO:0000313" key="2">
    <source>
        <dbReference type="EMBL" id="KAE8361334.1"/>
    </source>
</evidence>
<sequence>MDCYVSVGPWCSMVQRVRAVRSAAATSIPRTGWTVSVDSFQVGYEAEKMLDGDPKSFWHTQWTLSNMLLPHKVTIDMKRVFVVNGFSYLPRQDGQNNGNIGQHKLELSIDGNDWGEPVASGMYLNDSSQKTTLFTPQPGRYVRFTAMSEAQDTGNQWMSAAEVNILSPDPSFSGSDFTSQPADKGKWGPSVNFPVVPVAAAMINDTNLLMWSAFRPDTFGGETGITFTATWDLSTGTVSQRVVNDTHHDMFCPGLSLDHLGQPVVTGGSSSLRTSIYNTGTDRWIAASNMQIARGYQSQVTLSNGQIFTIGGSWSGGQGDKAGEVYDVANNIWTRLPGCKVEPMLTKDSQGVYRQDNHGWLFAWKQKYVFQAGPSSAMNWYNVDGTGSQQDAGLRGSDPDSMNGNAVMYDALQGKILTVGGGPNYQDSEATNSAHIITLGNPGDTANVRQISPMAYARGFANSVIVPDGKVLILGGQSYVVPFTDTNAIMVPELWDPETEMFVAMNPMAVPRTYHSIGLLLPDATVLSGGGGLCGTNCATNHFDAQIFLPPYLFKADGSLAPRPQITSTPGTVKVGDSITVQTDVEVADFALIRYGSNTHSVNTDQRRISLKPRVTNKISYTLDLPSDPGVVIPGYWMLFAITSEGVPSVARTVHIQL</sequence>
<feature type="domain" description="F5/8 type C" evidence="1">
    <location>
        <begin position="11"/>
        <end position="168"/>
    </location>
</feature>
<dbReference type="Pfam" id="PF09118">
    <property type="entry name" value="GO-like_E_set"/>
    <property type="match status" value="1"/>
</dbReference>
<dbReference type="Gene3D" id="2.130.10.80">
    <property type="entry name" value="Galactose oxidase/kelch, beta-propeller"/>
    <property type="match status" value="1"/>
</dbReference>
<organism evidence="2 3">
    <name type="scientific">Aspergillus caelatus</name>
    <dbReference type="NCBI Taxonomy" id="61420"/>
    <lineage>
        <taxon>Eukaryota</taxon>
        <taxon>Fungi</taxon>
        <taxon>Dikarya</taxon>
        <taxon>Ascomycota</taxon>
        <taxon>Pezizomycotina</taxon>
        <taxon>Eurotiomycetes</taxon>
        <taxon>Eurotiomycetidae</taxon>
        <taxon>Eurotiales</taxon>
        <taxon>Aspergillaceae</taxon>
        <taxon>Aspergillus</taxon>
        <taxon>Aspergillus subgen. Circumdati</taxon>
    </lineage>
</organism>
<evidence type="ECO:0000313" key="3">
    <source>
        <dbReference type="Proteomes" id="UP000326268"/>
    </source>
</evidence>